<protein>
    <submittedName>
        <fullName evidence="1">Rna-directed dna polymerase from mobile element jockey-like protein</fullName>
    </submittedName>
</protein>
<keyword evidence="1" id="KW-0808">Transferase</keyword>
<organism evidence="1">
    <name type="scientific">Triatoma infestans</name>
    <name type="common">Assassin bug</name>
    <dbReference type="NCBI Taxonomy" id="30076"/>
    <lineage>
        <taxon>Eukaryota</taxon>
        <taxon>Metazoa</taxon>
        <taxon>Ecdysozoa</taxon>
        <taxon>Arthropoda</taxon>
        <taxon>Hexapoda</taxon>
        <taxon>Insecta</taxon>
        <taxon>Pterygota</taxon>
        <taxon>Neoptera</taxon>
        <taxon>Paraneoptera</taxon>
        <taxon>Hemiptera</taxon>
        <taxon>Heteroptera</taxon>
        <taxon>Panheteroptera</taxon>
        <taxon>Cimicomorpha</taxon>
        <taxon>Reduviidae</taxon>
        <taxon>Triatominae</taxon>
        <taxon>Triatoma</taxon>
    </lineage>
</organism>
<reference evidence="1" key="1">
    <citation type="submission" date="2016-04" db="EMBL/GenBank/DDBJ databases">
        <authorList>
            <person name="Calderon-Fernandez G.M.Sr."/>
        </authorList>
    </citation>
    <scope>NUCLEOTIDE SEQUENCE</scope>
    <source>
        <strain evidence="1">Int1</strain>
        <tissue evidence="1">Integument</tissue>
    </source>
</reference>
<name>A0A170V748_TRIIF</name>
<proteinExistence type="predicted"/>
<dbReference type="AlphaFoldDB" id="A0A170V748"/>
<sequence length="180" mass="20959">EITCSQDFLRLQKNLDKVSLWFHDNQLKLNNAKSFLLSFSRTSKKFSNQYSLNNRPLSTVDSINDLGVTFQSDLSFSIHIETIVNKALKMLGFISRNTRNFNDISSVKHLYCSLVRSQLEFSSPVWSPYLLSHKHSLEHVQYKFFKLISFKLNIPYTSNNIPTLQELTNLPSLESRRTYT</sequence>
<dbReference type="PRINTS" id="PR01345">
    <property type="entry name" value="CERVTRCPTASE"/>
</dbReference>
<dbReference type="PANTHER" id="PTHR33332">
    <property type="entry name" value="REVERSE TRANSCRIPTASE DOMAIN-CONTAINING PROTEIN"/>
    <property type="match status" value="1"/>
</dbReference>
<accession>A0A170V748</accession>
<evidence type="ECO:0000313" key="1">
    <source>
        <dbReference type="EMBL" id="JAR96408.1"/>
    </source>
</evidence>
<keyword evidence="1" id="KW-0548">Nucleotidyltransferase</keyword>
<dbReference type="EMBL" id="GEMB01006957">
    <property type="protein sequence ID" value="JAR96408.1"/>
    <property type="molecule type" value="Transcribed_RNA"/>
</dbReference>
<reference evidence="1" key="2">
    <citation type="journal article" date="2017" name="J. Med. Entomol.">
        <title>Transcriptome Analysis of the Triatoma infestans (Hemiptera: Reduviidae) Integument.</title>
        <authorList>
            <person name="Calderon-Fernandez G.M."/>
            <person name="Moriconi D.E."/>
            <person name="Dulbecco A.B."/>
            <person name="Juarez M.P."/>
        </authorList>
    </citation>
    <scope>NUCLEOTIDE SEQUENCE</scope>
    <source>
        <strain evidence="1">Int1</strain>
        <tissue evidence="1">Integument</tissue>
    </source>
</reference>
<keyword evidence="1" id="KW-0695">RNA-directed DNA polymerase</keyword>
<feature type="non-terminal residue" evidence="1">
    <location>
        <position position="1"/>
    </location>
</feature>
<dbReference type="GO" id="GO:0003964">
    <property type="term" value="F:RNA-directed DNA polymerase activity"/>
    <property type="evidence" value="ECO:0007669"/>
    <property type="project" value="UniProtKB-KW"/>
</dbReference>